<keyword evidence="7" id="KW-0539">Nucleus</keyword>
<evidence type="ECO:0000256" key="3">
    <source>
        <dbReference type="ARBA" id="ARBA00022771"/>
    </source>
</evidence>
<gene>
    <name evidence="9" type="ORF">EG328_006607</name>
</gene>
<dbReference type="PROSITE" id="PS00028">
    <property type="entry name" value="ZINC_FINGER_C2H2_1"/>
    <property type="match status" value="1"/>
</dbReference>
<dbReference type="EMBL" id="WNWS01000350">
    <property type="protein sequence ID" value="KAE9969926.1"/>
    <property type="molecule type" value="Genomic_DNA"/>
</dbReference>
<keyword evidence="6" id="KW-0804">Transcription</keyword>
<feature type="domain" description="C2H2-type" evidence="8">
    <location>
        <begin position="228"/>
        <end position="251"/>
    </location>
</feature>
<evidence type="ECO:0000256" key="1">
    <source>
        <dbReference type="ARBA" id="ARBA00004123"/>
    </source>
</evidence>
<dbReference type="PANTHER" id="PTHR46179:SF13">
    <property type="entry name" value="C2H2-TYPE DOMAIN-CONTAINING PROTEIN"/>
    <property type="match status" value="1"/>
</dbReference>
<name>A0A8H3YUT7_VENIN</name>
<evidence type="ECO:0000313" key="10">
    <source>
        <dbReference type="Proteomes" id="UP000447873"/>
    </source>
</evidence>
<evidence type="ECO:0000313" key="9">
    <source>
        <dbReference type="EMBL" id="KAE9969926.1"/>
    </source>
</evidence>
<dbReference type="PANTHER" id="PTHR46179">
    <property type="entry name" value="ZINC FINGER PROTEIN"/>
    <property type="match status" value="1"/>
</dbReference>
<evidence type="ECO:0000259" key="8">
    <source>
        <dbReference type="PROSITE" id="PS00028"/>
    </source>
</evidence>
<accession>A0A8H3YUT7</accession>
<evidence type="ECO:0000256" key="6">
    <source>
        <dbReference type="ARBA" id="ARBA00023163"/>
    </source>
</evidence>
<dbReference type="GO" id="GO:0005634">
    <property type="term" value="C:nucleus"/>
    <property type="evidence" value="ECO:0007669"/>
    <property type="project" value="UniProtKB-SubCell"/>
</dbReference>
<dbReference type="InterPro" id="IPR051061">
    <property type="entry name" value="Zinc_finger_trans_reg"/>
</dbReference>
<dbReference type="Gene3D" id="3.30.160.60">
    <property type="entry name" value="Classic Zinc Finger"/>
    <property type="match status" value="1"/>
</dbReference>
<evidence type="ECO:0000256" key="7">
    <source>
        <dbReference type="ARBA" id="ARBA00023242"/>
    </source>
</evidence>
<keyword evidence="5" id="KW-0805">Transcription regulation</keyword>
<protein>
    <recommendedName>
        <fullName evidence="8">C2H2-type domain-containing protein</fullName>
    </recommendedName>
</protein>
<dbReference type="InterPro" id="IPR013087">
    <property type="entry name" value="Znf_C2H2_type"/>
</dbReference>
<organism evidence="9 10">
    <name type="scientific">Venturia inaequalis</name>
    <name type="common">Apple scab fungus</name>
    <dbReference type="NCBI Taxonomy" id="5025"/>
    <lineage>
        <taxon>Eukaryota</taxon>
        <taxon>Fungi</taxon>
        <taxon>Dikarya</taxon>
        <taxon>Ascomycota</taxon>
        <taxon>Pezizomycotina</taxon>
        <taxon>Dothideomycetes</taxon>
        <taxon>Pleosporomycetidae</taxon>
        <taxon>Venturiales</taxon>
        <taxon>Venturiaceae</taxon>
        <taxon>Venturia</taxon>
    </lineage>
</organism>
<evidence type="ECO:0000256" key="4">
    <source>
        <dbReference type="ARBA" id="ARBA00022833"/>
    </source>
</evidence>
<comment type="caution">
    <text evidence="9">The sequence shown here is derived from an EMBL/GenBank/DDBJ whole genome shotgun (WGS) entry which is preliminary data.</text>
</comment>
<dbReference type="AlphaFoldDB" id="A0A8H3YUT7"/>
<evidence type="ECO:0000256" key="5">
    <source>
        <dbReference type="ARBA" id="ARBA00023015"/>
    </source>
</evidence>
<dbReference type="Proteomes" id="UP000447873">
    <property type="component" value="Unassembled WGS sequence"/>
</dbReference>
<proteinExistence type="predicted"/>
<dbReference type="GO" id="GO:0008270">
    <property type="term" value="F:zinc ion binding"/>
    <property type="evidence" value="ECO:0007669"/>
    <property type="project" value="UniProtKB-KW"/>
</dbReference>
<comment type="subcellular location">
    <subcellularLocation>
        <location evidence="1">Nucleus</location>
    </subcellularLocation>
</comment>
<keyword evidence="3" id="KW-0863">Zinc-finger</keyword>
<reference evidence="9 10" key="1">
    <citation type="submission" date="2018-12" db="EMBL/GenBank/DDBJ databases">
        <title>Venturia inaequalis Genome Resource.</title>
        <authorList>
            <person name="Lichtner F.J."/>
        </authorList>
    </citation>
    <scope>NUCLEOTIDE SEQUENCE [LARGE SCALE GENOMIC DNA]</scope>
    <source>
        <strain evidence="9 10">120213</strain>
    </source>
</reference>
<dbReference type="SMART" id="SM00355">
    <property type="entry name" value="ZnF_C2H2"/>
    <property type="match status" value="5"/>
</dbReference>
<sequence length="378" mass="43048">MDDVAFDQAFWDQWMLDFGVPDPGNGQTHLSVDPSWATSYSWSTAVDFQSQPSQPLVINGLLFEESNYPGAQIIRELPPPMSLGSGSVHEPVTFETSNTSSSSETFEALKETSAIRCPHEDCQYSKATFKRRSDLKRHSRKHEVTTAFSCSAIGCRIRGIKASFIRPDKLREHVRRAHGHEAEFLCPSQGCCEGPFSLVLLVVHMDHCHSRNEKMLRVWSPLVNTHFCPLKPCRKQLKHNNMLMCHVREEHSERDRLAQSSYMSAASLDPNSCEVICPVCVERIGTMDDVLEHVLLNHMVDRDLFQACMVAENDERDRRGLQGITSIGSMFRCYRAGYPDKFRETEVTTPELVANREAVLRLCPAFRWHSIFDDLKKK</sequence>
<keyword evidence="2" id="KW-0479">Metal-binding</keyword>
<evidence type="ECO:0000256" key="2">
    <source>
        <dbReference type="ARBA" id="ARBA00022723"/>
    </source>
</evidence>
<keyword evidence="4" id="KW-0862">Zinc</keyword>
<dbReference type="GO" id="GO:0006357">
    <property type="term" value="P:regulation of transcription by RNA polymerase II"/>
    <property type="evidence" value="ECO:0007669"/>
    <property type="project" value="TreeGrafter"/>
</dbReference>